<proteinExistence type="predicted"/>
<feature type="transmembrane region" description="Helical" evidence="1">
    <location>
        <begin position="83"/>
        <end position="107"/>
    </location>
</feature>
<dbReference type="EMBL" id="VBSB01000036">
    <property type="protein sequence ID" value="NTY63882.1"/>
    <property type="molecule type" value="Genomic_DNA"/>
</dbReference>
<protein>
    <submittedName>
        <fullName evidence="2">Uncharacterized protein</fullName>
    </submittedName>
</protein>
<evidence type="ECO:0000313" key="3">
    <source>
        <dbReference type="Proteomes" id="UP000708347"/>
    </source>
</evidence>
<evidence type="ECO:0000313" key="2">
    <source>
        <dbReference type="EMBL" id="NTY63882.1"/>
    </source>
</evidence>
<name>A0ABX2K3X1_9MYCO</name>
<comment type="caution">
    <text evidence="2">The sequence shown here is derived from an EMBL/GenBank/DDBJ whole genome shotgun (WGS) entry which is preliminary data.</text>
</comment>
<feature type="transmembrane region" description="Helical" evidence="1">
    <location>
        <begin position="57"/>
        <end position="77"/>
    </location>
</feature>
<organism evidence="2 3">
    <name type="scientific">Mycolicibacterium sphagni</name>
    <dbReference type="NCBI Taxonomy" id="1786"/>
    <lineage>
        <taxon>Bacteria</taxon>
        <taxon>Bacillati</taxon>
        <taxon>Actinomycetota</taxon>
        <taxon>Actinomycetes</taxon>
        <taxon>Mycobacteriales</taxon>
        <taxon>Mycobacteriaceae</taxon>
        <taxon>Mycolicibacterium</taxon>
    </lineage>
</organism>
<keyword evidence="3" id="KW-1185">Reference proteome</keyword>
<keyword evidence="1" id="KW-1133">Transmembrane helix</keyword>
<feature type="transmembrane region" description="Helical" evidence="1">
    <location>
        <begin position="20"/>
        <end position="45"/>
    </location>
</feature>
<evidence type="ECO:0000256" key="1">
    <source>
        <dbReference type="SAM" id="Phobius"/>
    </source>
</evidence>
<keyword evidence="1" id="KW-0812">Transmembrane</keyword>
<gene>
    <name evidence="2" type="ORF">FEG63_30625</name>
</gene>
<accession>A0ABX2K3X1</accession>
<dbReference type="RefSeq" id="WP_174401471.1">
    <property type="nucleotide sequence ID" value="NZ_VBSB01000036.1"/>
</dbReference>
<dbReference type="Proteomes" id="UP000708347">
    <property type="component" value="Unassembled WGS sequence"/>
</dbReference>
<reference evidence="2 3" key="1">
    <citation type="submission" date="2019-05" db="EMBL/GenBank/DDBJ databases">
        <title>Mycolicibacterium sphagni ENV482 genome assembly.</title>
        <authorList>
            <person name="Chen W."/>
            <person name="Faulkner N.W."/>
            <person name="Hyman M.R."/>
        </authorList>
    </citation>
    <scope>NUCLEOTIDE SEQUENCE [LARGE SCALE GENOMIC DNA]</scope>
    <source>
        <strain evidence="2 3">ENV482</strain>
    </source>
</reference>
<keyword evidence="1" id="KW-0472">Membrane</keyword>
<sequence length="109" mass="11817">MSDRPVKHRLDDQTWKVATWSTLILFQLVCGLFLAAMLTATKLGFRDHTRVAEGHKVLAATGIAVLIALIVAVPFLATRRPTLRGLAIGTATAAVIFLIGALGYVFWLS</sequence>